<sequence length="150" mass="17110">MSDKKKAIKTLIVPAVISLVLFLTITYILFPAYRQYRARYAQYIPIESLQSRTDSLRARLAHPAAAWRSWRSAWLQRVRDARQESLSHIDVEEGVESSEELGDVNEQLRQAMAAHAAAAARTLEQSRRLSRDLEEGFRDDSEDEGNHGGR</sequence>
<protein>
    <submittedName>
        <fullName evidence="1">Uncharacterized protein</fullName>
    </submittedName>
</protein>
<accession>A0ACC0UYI7</accession>
<organism evidence="1 2">
    <name type="scientific">Trichothecium roseum</name>
    <dbReference type="NCBI Taxonomy" id="47278"/>
    <lineage>
        <taxon>Eukaryota</taxon>
        <taxon>Fungi</taxon>
        <taxon>Dikarya</taxon>
        <taxon>Ascomycota</taxon>
        <taxon>Pezizomycotina</taxon>
        <taxon>Sordariomycetes</taxon>
        <taxon>Hypocreomycetidae</taxon>
        <taxon>Hypocreales</taxon>
        <taxon>Hypocreales incertae sedis</taxon>
        <taxon>Trichothecium</taxon>
    </lineage>
</organism>
<reference evidence="1" key="1">
    <citation type="submission" date="2022-10" db="EMBL/GenBank/DDBJ databases">
        <title>Complete Genome of Trichothecium roseum strain YXFP-22015, a Plant Pathogen Isolated from Citrus.</title>
        <authorList>
            <person name="Wang Y."/>
            <person name="Zhu L."/>
        </authorList>
    </citation>
    <scope>NUCLEOTIDE SEQUENCE</scope>
    <source>
        <strain evidence="1">YXFP-22015</strain>
    </source>
</reference>
<evidence type="ECO:0000313" key="1">
    <source>
        <dbReference type="EMBL" id="KAI9898560.1"/>
    </source>
</evidence>
<proteinExistence type="predicted"/>
<dbReference type="Proteomes" id="UP001163324">
    <property type="component" value="Chromosome 6"/>
</dbReference>
<gene>
    <name evidence="1" type="ORF">N3K66_006920</name>
</gene>
<evidence type="ECO:0000313" key="2">
    <source>
        <dbReference type="Proteomes" id="UP001163324"/>
    </source>
</evidence>
<comment type="caution">
    <text evidence="1">The sequence shown here is derived from an EMBL/GenBank/DDBJ whole genome shotgun (WGS) entry which is preliminary data.</text>
</comment>
<name>A0ACC0UYI7_9HYPO</name>
<dbReference type="EMBL" id="CM047945">
    <property type="protein sequence ID" value="KAI9898560.1"/>
    <property type="molecule type" value="Genomic_DNA"/>
</dbReference>
<keyword evidence="2" id="KW-1185">Reference proteome</keyword>